<dbReference type="Gene3D" id="1.10.357.10">
    <property type="entry name" value="Tetracycline Repressor, domain 2"/>
    <property type="match status" value="1"/>
</dbReference>
<evidence type="ECO:0000313" key="5">
    <source>
        <dbReference type="Proteomes" id="UP000680279"/>
    </source>
</evidence>
<keyword evidence="5" id="KW-1185">Reference proteome</keyword>
<evidence type="ECO:0000256" key="1">
    <source>
        <dbReference type="ARBA" id="ARBA00023125"/>
    </source>
</evidence>
<feature type="DNA-binding region" description="H-T-H motif" evidence="2">
    <location>
        <begin position="33"/>
        <end position="52"/>
    </location>
</feature>
<organism evidence="4 5">
    <name type="scientific">Siminovitchia fordii</name>
    <dbReference type="NCBI Taxonomy" id="254759"/>
    <lineage>
        <taxon>Bacteria</taxon>
        <taxon>Bacillati</taxon>
        <taxon>Bacillota</taxon>
        <taxon>Bacilli</taxon>
        <taxon>Bacillales</taxon>
        <taxon>Bacillaceae</taxon>
        <taxon>Siminovitchia</taxon>
    </lineage>
</organism>
<dbReference type="PROSITE" id="PS50977">
    <property type="entry name" value="HTH_TETR_2"/>
    <property type="match status" value="1"/>
</dbReference>
<evidence type="ECO:0000259" key="3">
    <source>
        <dbReference type="PROSITE" id="PS50977"/>
    </source>
</evidence>
<dbReference type="InterPro" id="IPR001647">
    <property type="entry name" value="HTH_TetR"/>
</dbReference>
<dbReference type="SUPFAM" id="SSF46689">
    <property type="entry name" value="Homeodomain-like"/>
    <property type="match status" value="1"/>
</dbReference>
<dbReference type="PROSITE" id="PS01081">
    <property type="entry name" value="HTH_TETR_1"/>
    <property type="match status" value="1"/>
</dbReference>
<dbReference type="InterPro" id="IPR050109">
    <property type="entry name" value="HTH-type_TetR-like_transc_reg"/>
</dbReference>
<gene>
    <name evidence="4" type="ORF">J1TS3_31420</name>
</gene>
<feature type="domain" description="HTH tetR-type" evidence="3">
    <location>
        <begin position="10"/>
        <end position="70"/>
    </location>
</feature>
<dbReference type="PANTHER" id="PTHR30328">
    <property type="entry name" value="TRANSCRIPTIONAL REPRESSOR"/>
    <property type="match status" value="1"/>
</dbReference>
<dbReference type="RefSeq" id="WP_018707961.1">
    <property type="nucleotide sequence ID" value="NZ_BOQT01000012.1"/>
</dbReference>
<protein>
    <submittedName>
        <fullName evidence="4">TetR family transcriptional regulator</fullName>
    </submittedName>
</protein>
<dbReference type="Proteomes" id="UP000680279">
    <property type="component" value="Unassembled WGS sequence"/>
</dbReference>
<dbReference type="SUPFAM" id="SSF48498">
    <property type="entry name" value="Tetracyclin repressor-like, C-terminal domain"/>
    <property type="match status" value="1"/>
</dbReference>
<sequence length="212" mass="25525">MNQSFHNLNSDKQKRIINAACKEFAENGFEKASTNQIVKNARIGKGMLFYYFKNKEELYHYLIDYCLNHTIEEYLQKIGTSEPDFIERLKQAARLKTEYHLNNPDMVKFLATLFLKDENEMPERFRKRYKEIMILANSKLYDNIDITLFRNDIDTEKAFKLIRWSIEGYQQELINQLKNQNLTTLNVDPYWDEFYEYLDVLKTSFYKEEGKK</sequence>
<evidence type="ECO:0000256" key="2">
    <source>
        <dbReference type="PROSITE-ProRule" id="PRU00335"/>
    </source>
</evidence>
<dbReference type="PRINTS" id="PR00455">
    <property type="entry name" value="HTHTETR"/>
</dbReference>
<accession>A0ABQ4KA49</accession>
<keyword evidence="1 2" id="KW-0238">DNA-binding</keyword>
<comment type="caution">
    <text evidence="4">The sequence shown here is derived from an EMBL/GenBank/DDBJ whole genome shotgun (WGS) entry which is preliminary data.</text>
</comment>
<reference evidence="4 5" key="1">
    <citation type="submission" date="2021-03" db="EMBL/GenBank/DDBJ databases">
        <title>Antimicrobial resistance genes in bacteria isolated from Japanese honey, and their potential for conferring macrolide and lincosamide resistance in the American foulbrood pathogen Paenibacillus larvae.</title>
        <authorList>
            <person name="Okamoto M."/>
            <person name="Kumagai M."/>
            <person name="Kanamori H."/>
            <person name="Takamatsu D."/>
        </authorList>
    </citation>
    <scope>NUCLEOTIDE SEQUENCE [LARGE SCALE GENOMIC DNA]</scope>
    <source>
        <strain evidence="4 5">J1TS3</strain>
    </source>
</reference>
<dbReference type="PANTHER" id="PTHR30328:SF54">
    <property type="entry name" value="HTH-TYPE TRANSCRIPTIONAL REPRESSOR SCO4008"/>
    <property type="match status" value="1"/>
</dbReference>
<name>A0ABQ4KA49_9BACI</name>
<dbReference type="InterPro" id="IPR036271">
    <property type="entry name" value="Tet_transcr_reg_TetR-rel_C_sf"/>
</dbReference>
<dbReference type="Gene3D" id="1.10.10.60">
    <property type="entry name" value="Homeodomain-like"/>
    <property type="match status" value="1"/>
</dbReference>
<dbReference type="InterPro" id="IPR023772">
    <property type="entry name" value="DNA-bd_HTH_TetR-type_CS"/>
</dbReference>
<dbReference type="Pfam" id="PF00440">
    <property type="entry name" value="TetR_N"/>
    <property type="match status" value="1"/>
</dbReference>
<evidence type="ECO:0000313" key="4">
    <source>
        <dbReference type="EMBL" id="GIN22008.1"/>
    </source>
</evidence>
<dbReference type="InterPro" id="IPR009057">
    <property type="entry name" value="Homeodomain-like_sf"/>
</dbReference>
<proteinExistence type="predicted"/>
<dbReference type="EMBL" id="BOQT01000012">
    <property type="protein sequence ID" value="GIN22008.1"/>
    <property type="molecule type" value="Genomic_DNA"/>
</dbReference>